<feature type="compositionally biased region" description="Basic residues" evidence="11">
    <location>
        <begin position="11"/>
        <end position="20"/>
    </location>
</feature>
<keyword evidence="7 10" id="KW-0256">Endoplasmic reticulum</keyword>
<keyword evidence="4 10" id="KW-0328">Glycosyltransferase</keyword>
<feature type="region of interest" description="Disordered" evidence="11">
    <location>
        <begin position="1"/>
        <end position="110"/>
    </location>
</feature>
<feature type="compositionally biased region" description="Low complexity" evidence="11">
    <location>
        <begin position="21"/>
        <end position="42"/>
    </location>
</feature>
<gene>
    <name evidence="12" type="ORF">H0H81_012625</name>
</gene>
<comment type="pathway">
    <text evidence="2 10">Protein modification; protein glycosylation.</text>
</comment>
<feature type="transmembrane region" description="Helical" evidence="10">
    <location>
        <begin position="268"/>
        <end position="292"/>
    </location>
</feature>
<comment type="caution">
    <text evidence="12">The sequence shown here is derived from an EMBL/GenBank/DDBJ whole genome shotgun (WGS) entry which is preliminary data.</text>
</comment>
<evidence type="ECO:0000256" key="4">
    <source>
        <dbReference type="ARBA" id="ARBA00022676"/>
    </source>
</evidence>
<dbReference type="Pfam" id="PF03155">
    <property type="entry name" value="Alg6_Alg8"/>
    <property type="match status" value="2"/>
</dbReference>
<protein>
    <recommendedName>
        <fullName evidence="10">Alpha-1,3-glucosyltransferase</fullName>
        <ecNumber evidence="10">2.4.1.-</ecNumber>
    </recommendedName>
</protein>
<proteinExistence type="inferred from homology"/>
<keyword evidence="13" id="KW-1185">Reference proteome</keyword>
<dbReference type="InterPro" id="IPR004856">
    <property type="entry name" value="Glyco_trans_ALG6/ALG8"/>
</dbReference>
<feature type="transmembrane region" description="Helical" evidence="10">
    <location>
        <begin position="458"/>
        <end position="478"/>
    </location>
</feature>
<feature type="transmembrane region" description="Helical" evidence="10">
    <location>
        <begin position="661"/>
        <end position="680"/>
    </location>
</feature>
<feature type="transmembrane region" description="Helical" evidence="10">
    <location>
        <begin position="602"/>
        <end position="618"/>
    </location>
</feature>
<dbReference type="GO" id="GO:0042281">
    <property type="term" value="F:dolichyl pyrophosphate Man9GlcNAc2 alpha-1,3-glucosyltransferase activity"/>
    <property type="evidence" value="ECO:0007669"/>
    <property type="project" value="TreeGrafter"/>
</dbReference>
<feature type="transmembrane region" description="Helical" evidence="10">
    <location>
        <begin position="388"/>
        <end position="408"/>
    </location>
</feature>
<comment type="subcellular location">
    <subcellularLocation>
        <location evidence="1 10">Endoplasmic reticulum membrane</location>
        <topology evidence="1 10">Multi-pass membrane protein</topology>
    </subcellularLocation>
</comment>
<dbReference type="OrthoDB" id="5589195at2759"/>
<feature type="transmembrane region" description="Helical" evidence="10">
    <location>
        <begin position="167"/>
        <end position="188"/>
    </location>
</feature>
<reference evidence="12" key="2">
    <citation type="submission" date="2021-10" db="EMBL/GenBank/DDBJ databases">
        <title>Phylogenomics reveals ancestral predisposition of the termite-cultivated fungus Termitomyces towards a domesticated lifestyle.</title>
        <authorList>
            <person name="Auxier B."/>
            <person name="Grum-Grzhimaylo A."/>
            <person name="Cardenas M.E."/>
            <person name="Lodge J.D."/>
            <person name="Laessoe T."/>
            <person name="Pedersen O."/>
            <person name="Smith M.E."/>
            <person name="Kuyper T.W."/>
            <person name="Franco-Molano E.A."/>
            <person name="Baroni T.J."/>
            <person name="Aanen D.K."/>
        </authorList>
    </citation>
    <scope>NUCLEOTIDE SEQUENCE</scope>
    <source>
        <strain evidence="12">D49</strain>
    </source>
</reference>
<evidence type="ECO:0000256" key="1">
    <source>
        <dbReference type="ARBA" id="ARBA00004477"/>
    </source>
</evidence>
<dbReference type="Proteomes" id="UP000717328">
    <property type="component" value="Unassembled WGS sequence"/>
</dbReference>
<dbReference type="AlphaFoldDB" id="A0A9P7K4N6"/>
<name>A0A9P7K4N6_9AGAR</name>
<keyword evidence="9 10" id="KW-0472">Membrane</keyword>
<feature type="transmembrane region" description="Helical" evidence="10">
    <location>
        <begin position="304"/>
        <end position="323"/>
    </location>
</feature>
<evidence type="ECO:0000256" key="11">
    <source>
        <dbReference type="SAM" id="MobiDB-lite"/>
    </source>
</evidence>
<evidence type="ECO:0000256" key="7">
    <source>
        <dbReference type="ARBA" id="ARBA00022824"/>
    </source>
</evidence>
<dbReference type="EMBL" id="JABCKI010006196">
    <property type="protein sequence ID" value="KAG5635041.1"/>
    <property type="molecule type" value="Genomic_DNA"/>
</dbReference>
<feature type="transmembrane region" description="Helical" evidence="10">
    <location>
        <begin position="535"/>
        <end position="552"/>
    </location>
</feature>
<keyword evidence="6 10" id="KW-0812">Transmembrane</keyword>
<keyword evidence="5 10" id="KW-0808">Transferase</keyword>
<sequence length="761" mass="82397">MDELSALPPTLRKRPSRLRHSSSGYAPSSSPTSTRDSDSPVSHPRPLEILAPKPQRHLLESSASQHWLRTPPLSPSSSRAASPVSVAGSTTTNSSHVRGHRPRSLSQHTSTSFSALLLQHNARLASSPRPGSTPRTHAQPQAQEPPPEQSAGRRWIRWMHKRGLRHWVAPLAVLAALLVKTSIGLGSYSGAGTPPMFGDYEAQRHWMELTVHLPVREWYTHDLQYWGLDYPPLTAYVSWLCGAIGSRIEPAWFALGTSRGIETPGSKFYMRTTVLVLDALVYVPALLMFAATWQGTRSKRTQHIALLTLLFQPALLLIDSGHFQYNSVMLGLTLLALNFFAAGRDLAGAVCFVLSLGFKQMALYYAPAIGSYLLAKCIYLGPTHGTRLFARLALVTTTAFLLLFLPFLPPFAPLTAIRDPLTRIFPFARGLFEDKVANFWCASDVVVKWRRRAGTRALVRLAAGLTAVGFLPGVGVLIRAGWVLRVRDVDAGGKEVPAEGEGGGEREGAAMAGTERQAKVKALALVDTHAPFLPLLPYALLNSALAFFLFSFQVHEKTILLPLLPITLLLSAAQVDSAVYAWGVLVNNVAVFSMWPLLKRDGLGAQYIAMLVIWNRLVGHNPFRVPSKSFIQVLSTAVYSAAALLHVLELVVSPPARYPDIYAVLNVLVCTPVFVLALLWSAKSGVEVGWALGGLGGAGTGGKARGGAVERRRMSVGDVPVEGQGSYRQLGGRAVSLGFAESRKRAAYVGSSRGSSVTGGE</sequence>
<feature type="transmembrane region" description="Helical" evidence="10">
    <location>
        <begin position="329"/>
        <end position="355"/>
    </location>
</feature>
<evidence type="ECO:0000256" key="5">
    <source>
        <dbReference type="ARBA" id="ARBA00022679"/>
    </source>
</evidence>
<feature type="transmembrane region" description="Helical" evidence="10">
    <location>
        <begin position="362"/>
        <end position="382"/>
    </location>
</feature>
<feature type="transmembrane region" description="Helical" evidence="10">
    <location>
        <begin position="559"/>
        <end position="582"/>
    </location>
</feature>
<accession>A0A9P7K4N6</accession>
<organism evidence="12 13">
    <name type="scientific">Sphagnurus paluster</name>
    <dbReference type="NCBI Taxonomy" id="117069"/>
    <lineage>
        <taxon>Eukaryota</taxon>
        <taxon>Fungi</taxon>
        <taxon>Dikarya</taxon>
        <taxon>Basidiomycota</taxon>
        <taxon>Agaricomycotina</taxon>
        <taxon>Agaricomycetes</taxon>
        <taxon>Agaricomycetidae</taxon>
        <taxon>Agaricales</taxon>
        <taxon>Tricholomatineae</taxon>
        <taxon>Lyophyllaceae</taxon>
        <taxon>Sphagnurus</taxon>
    </lineage>
</organism>
<evidence type="ECO:0000313" key="12">
    <source>
        <dbReference type="EMBL" id="KAG5635041.1"/>
    </source>
</evidence>
<evidence type="ECO:0000256" key="6">
    <source>
        <dbReference type="ARBA" id="ARBA00022692"/>
    </source>
</evidence>
<dbReference type="PANTHER" id="PTHR12413:SF1">
    <property type="entry name" value="DOLICHYL PYROPHOSPHATE MAN9GLCNAC2 ALPHA-1,3-GLUCOSYLTRANSFERASE"/>
    <property type="match status" value="1"/>
</dbReference>
<comment type="similarity">
    <text evidence="3 10">Belongs to the ALG6/ALG8 glucosyltransferase family.</text>
</comment>
<dbReference type="EC" id="2.4.1.-" evidence="10"/>
<feature type="transmembrane region" description="Helical" evidence="10">
    <location>
        <begin position="630"/>
        <end position="649"/>
    </location>
</feature>
<dbReference type="PANTHER" id="PTHR12413">
    <property type="entry name" value="DOLICHYL GLYCOSYLTRANSFERASE"/>
    <property type="match status" value="1"/>
</dbReference>
<evidence type="ECO:0000256" key="8">
    <source>
        <dbReference type="ARBA" id="ARBA00022989"/>
    </source>
</evidence>
<evidence type="ECO:0000256" key="10">
    <source>
        <dbReference type="RuleBase" id="RU363110"/>
    </source>
</evidence>
<dbReference type="GO" id="GO:0005789">
    <property type="term" value="C:endoplasmic reticulum membrane"/>
    <property type="evidence" value="ECO:0007669"/>
    <property type="project" value="UniProtKB-SubCell"/>
</dbReference>
<feature type="region of interest" description="Disordered" evidence="11">
    <location>
        <begin position="124"/>
        <end position="152"/>
    </location>
</feature>
<feature type="compositionally biased region" description="Low complexity" evidence="11">
    <location>
        <begin position="75"/>
        <end position="89"/>
    </location>
</feature>
<evidence type="ECO:0000256" key="3">
    <source>
        <dbReference type="ARBA" id="ARBA00008715"/>
    </source>
</evidence>
<evidence type="ECO:0000256" key="2">
    <source>
        <dbReference type="ARBA" id="ARBA00004922"/>
    </source>
</evidence>
<evidence type="ECO:0000256" key="9">
    <source>
        <dbReference type="ARBA" id="ARBA00023136"/>
    </source>
</evidence>
<evidence type="ECO:0000313" key="13">
    <source>
        <dbReference type="Proteomes" id="UP000717328"/>
    </source>
</evidence>
<keyword evidence="8 10" id="KW-1133">Transmembrane helix</keyword>
<reference evidence="12" key="1">
    <citation type="submission" date="2021-02" db="EMBL/GenBank/DDBJ databases">
        <authorList>
            <person name="Nieuwenhuis M."/>
            <person name="Van De Peppel L.J.J."/>
        </authorList>
    </citation>
    <scope>NUCLEOTIDE SEQUENCE</scope>
    <source>
        <strain evidence="12">D49</strain>
    </source>
</reference>